<accession>A0A2M3ZMU9</accession>
<sequence>MIIITFIFLFSFVYRAVTKVVDDFSFRFPLLRFSNCYTLPVFLFHLRYLLNPWSLPVYTVLIPYCSCRSCLLATTITAAAAAVAATETLFCRFCWSPCL</sequence>
<protein>
    <submittedName>
        <fullName evidence="1">Putative secreted peptide</fullName>
    </submittedName>
</protein>
<organism evidence="1">
    <name type="scientific">Anopheles braziliensis</name>
    <dbReference type="NCBI Taxonomy" id="58242"/>
    <lineage>
        <taxon>Eukaryota</taxon>
        <taxon>Metazoa</taxon>
        <taxon>Ecdysozoa</taxon>
        <taxon>Arthropoda</taxon>
        <taxon>Hexapoda</taxon>
        <taxon>Insecta</taxon>
        <taxon>Pterygota</taxon>
        <taxon>Neoptera</taxon>
        <taxon>Endopterygota</taxon>
        <taxon>Diptera</taxon>
        <taxon>Nematocera</taxon>
        <taxon>Culicoidea</taxon>
        <taxon>Culicidae</taxon>
        <taxon>Anophelinae</taxon>
        <taxon>Anopheles</taxon>
    </lineage>
</organism>
<name>A0A2M3ZMU9_9DIPT</name>
<dbReference type="AlphaFoldDB" id="A0A2M3ZMU9"/>
<evidence type="ECO:0000313" key="1">
    <source>
        <dbReference type="EMBL" id="MBW29822.1"/>
    </source>
</evidence>
<reference evidence="1" key="1">
    <citation type="submission" date="2018-01" db="EMBL/GenBank/DDBJ databases">
        <title>An insight into the sialome of Amazonian anophelines.</title>
        <authorList>
            <person name="Ribeiro J.M."/>
            <person name="Scarpassa V."/>
            <person name="Calvo E."/>
        </authorList>
    </citation>
    <scope>NUCLEOTIDE SEQUENCE</scope>
    <source>
        <tissue evidence="1">Salivary glands</tissue>
    </source>
</reference>
<dbReference type="EMBL" id="GGFM01009071">
    <property type="protein sequence ID" value="MBW29822.1"/>
    <property type="molecule type" value="Transcribed_RNA"/>
</dbReference>
<proteinExistence type="predicted"/>